<dbReference type="AlphaFoldDB" id="A0A248UFC5"/>
<sequence length="328" mass="35727">MKTEPNEVHNRPKLVTVFGGSGFVGRAVVASLTKRGYRVRVAVRKPEVAYYMAPLGNVGQIQMVQANVRHRWSVERAVMGADHVINLVGILSESGKQRFNSVQVLGAKNIAEAAKTAGVPMTHLSSLAADANSKSDYARTKAEGEKAVLSVLPDTVILRPSIIFGHEDRFFNRFANLARFSPFLPVIGGGETKLQPVYVGDVAEAVAHAVDGKLKSGSVYELGGPDAQPFKHWMKDMLGVIARKRIIISMPWWVARLQASVLGLLPNPLLTNDQVTLLKYDNVVSEQAAKEGRTLQGMGITPEAVDAILPAYLWRYRVAGQYTKTGLA</sequence>
<dbReference type="EMBL" id="VYXQ01000009">
    <property type="protein sequence ID" value="KAA9368022.1"/>
    <property type="molecule type" value="Genomic_DNA"/>
</dbReference>
<dbReference type="Proteomes" id="UP000327108">
    <property type="component" value="Unassembled WGS sequence"/>
</dbReference>
<organism evidence="2 4">
    <name type="scientific">Ochrobactrum quorumnocens</name>
    <dbReference type="NCBI Taxonomy" id="271865"/>
    <lineage>
        <taxon>Bacteria</taxon>
        <taxon>Pseudomonadati</taxon>
        <taxon>Pseudomonadota</taxon>
        <taxon>Alphaproteobacteria</taxon>
        <taxon>Hyphomicrobiales</taxon>
        <taxon>Brucellaceae</taxon>
        <taxon>Brucella/Ochrobactrum group</taxon>
        <taxon>Ochrobactrum</taxon>
    </lineage>
</organism>
<evidence type="ECO:0000313" key="5">
    <source>
        <dbReference type="Proteomes" id="UP000327108"/>
    </source>
</evidence>
<dbReference type="FunFam" id="3.40.50.720:FF:000702">
    <property type="entry name" value="NADH dehydrogenase (Ubiquinone)"/>
    <property type="match status" value="1"/>
</dbReference>
<dbReference type="KEGG" id="och:CES85_1973"/>
<dbReference type="CDD" id="cd05271">
    <property type="entry name" value="NDUFA9_like_SDR_a"/>
    <property type="match status" value="1"/>
</dbReference>
<accession>A0A248UFC5</accession>
<dbReference type="Proteomes" id="UP000215256">
    <property type="component" value="Chromosome 1"/>
</dbReference>
<evidence type="ECO:0000259" key="1">
    <source>
        <dbReference type="Pfam" id="PF01370"/>
    </source>
</evidence>
<proteinExistence type="predicted"/>
<name>A0A248UFC5_9HYPH</name>
<keyword evidence="2" id="KW-0830">Ubiquinone</keyword>
<dbReference type="PANTHER" id="PTHR12126:SF11">
    <property type="entry name" value="NADH DEHYDROGENASE [UBIQUINONE] 1 ALPHA SUBCOMPLEX SUBUNIT 9, MITOCHONDRIAL"/>
    <property type="match status" value="1"/>
</dbReference>
<dbReference type="Pfam" id="PF01370">
    <property type="entry name" value="Epimerase"/>
    <property type="match status" value="1"/>
</dbReference>
<gene>
    <name evidence="2" type="ORF">CES85_1973</name>
    <name evidence="3" type="ORF">F3W84_11085</name>
</gene>
<evidence type="ECO:0000313" key="2">
    <source>
        <dbReference type="EMBL" id="ASV85230.1"/>
    </source>
</evidence>
<reference evidence="2 4" key="1">
    <citation type="submission" date="2017-07" db="EMBL/GenBank/DDBJ databases">
        <title>Phylogenetic study on the rhizospheric bacterium Ochrobactrum sp. A44.</title>
        <authorList>
            <person name="Krzyzanowska D.M."/>
            <person name="Ossowicki A."/>
            <person name="Rajewska M."/>
            <person name="Maciag T."/>
            <person name="Kaczynski Z."/>
            <person name="Czerwicka M."/>
            <person name="Jafra S."/>
        </authorList>
    </citation>
    <scope>NUCLEOTIDE SEQUENCE [LARGE SCALE GENOMIC DNA]</scope>
    <source>
        <strain evidence="2 4">A44</strain>
    </source>
</reference>
<dbReference type="InterPro" id="IPR036291">
    <property type="entry name" value="NAD(P)-bd_dom_sf"/>
</dbReference>
<dbReference type="PANTHER" id="PTHR12126">
    <property type="entry name" value="NADH-UBIQUINONE OXIDOREDUCTASE 39 KDA SUBUNIT-RELATED"/>
    <property type="match status" value="1"/>
</dbReference>
<evidence type="ECO:0000313" key="4">
    <source>
        <dbReference type="Proteomes" id="UP000215256"/>
    </source>
</evidence>
<dbReference type="GO" id="GO:0044877">
    <property type="term" value="F:protein-containing complex binding"/>
    <property type="evidence" value="ECO:0007669"/>
    <property type="project" value="TreeGrafter"/>
</dbReference>
<reference evidence="3 5" key="2">
    <citation type="submission" date="2019-09" db="EMBL/GenBank/DDBJ databases">
        <title>Biological control of the noxious weed angled onion (Allium triquetrum) thwarted by endophytic bacteria in Victoria, Australia.</title>
        <authorList>
            <person name="Tehranchian P."/>
            <person name="Adair R.J."/>
            <person name="Van T.H."/>
            <person name="Morrison P.D."/>
            <person name="Williams H."/>
            <person name="Lawrie A.C."/>
        </authorList>
    </citation>
    <scope>NUCLEOTIDE SEQUENCE [LARGE SCALE GENOMIC DNA]</scope>
    <source>
        <strain evidence="3 5">RPTAtOch1</strain>
    </source>
</reference>
<dbReference type="OrthoDB" id="9776313at2"/>
<keyword evidence="5" id="KW-1185">Reference proteome</keyword>
<dbReference type="Gene3D" id="3.40.50.720">
    <property type="entry name" value="NAD(P)-binding Rossmann-like Domain"/>
    <property type="match status" value="1"/>
</dbReference>
<feature type="domain" description="NAD-dependent epimerase/dehydratase" evidence="1">
    <location>
        <begin position="15"/>
        <end position="223"/>
    </location>
</feature>
<dbReference type="InterPro" id="IPR001509">
    <property type="entry name" value="Epimerase_deHydtase"/>
</dbReference>
<evidence type="ECO:0000313" key="3">
    <source>
        <dbReference type="EMBL" id="KAA9368022.1"/>
    </source>
</evidence>
<dbReference type="RefSeq" id="WP_095447256.1">
    <property type="nucleotide sequence ID" value="NZ_CP022604.1"/>
</dbReference>
<dbReference type="EMBL" id="CP022604">
    <property type="protein sequence ID" value="ASV85230.1"/>
    <property type="molecule type" value="Genomic_DNA"/>
</dbReference>
<dbReference type="SUPFAM" id="SSF51735">
    <property type="entry name" value="NAD(P)-binding Rossmann-fold domains"/>
    <property type="match status" value="1"/>
</dbReference>
<dbReference type="InterPro" id="IPR051207">
    <property type="entry name" value="ComplexI_NDUFA9_subunit"/>
</dbReference>
<protein>
    <submittedName>
        <fullName evidence="3">Complex I NDUFA9 subunit family protein</fullName>
    </submittedName>
    <submittedName>
        <fullName evidence="2">Putative NADH-ubiquinone oxidoreductase</fullName>
    </submittedName>
</protein>